<keyword evidence="3" id="KW-1185">Reference proteome</keyword>
<evidence type="ECO:0000313" key="3">
    <source>
        <dbReference type="Proteomes" id="UP000179797"/>
    </source>
</evidence>
<keyword evidence="1" id="KW-1133">Transmembrane helix</keyword>
<name>A0A1S1YTL0_FLAPC</name>
<gene>
    <name evidence="2" type="ORF">NH26_22465</name>
</gene>
<accession>A0A1S1YTL0</accession>
<reference evidence="2 3" key="1">
    <citation type="journal article" date="2012" name="Int. J. Syst. Evol. Microbiol.">
        <title>Flammeovirga pacifica sp. nov., isolated from deep-sea sediment.</title>
        <authorList>
            <person name="Xu H."/>
            <person name="Fu Y."/>
            <person name="Yang N."/>
            <person name="Ding Z."/>
            <person name="Lai Q."/>
            <person name="Zeng R."/>
        </authorList>
    </citation>
    <scope>NUCLEOTIDE SEQUENCE [LARGE SCALE GENOMIC DNA]</scope>
    <source>
        <strain evidence="3">DSM 24597 / LMG 26175 / WPAGA1</strain>
    </source>
</reference>
<keyword evidence="1" id="KW-0472">Membrane</keyword>
<organism evidence="2 3">
    <name type="scientific">Flammeovirga pacifica</name>
    <dbReference type="NCBI Taxonomy" id="915059"/>
    <lineage>
        <taxon>Bacteria</taxon>
        <taxon>Pseudomonadati</taxon>
        <taxon>Bacteroidota</taxon>
        <taxon>Cytophagia</taxon>
        <taxon>Cytophagales</taxon>
        <taxon>Flammeovirgaceae</taxon>
        <taxon>Flammeovirga</taxon>
    </lineage>
</organism>
<dbReference type="Proteomes" id="UP000179797">
    <property type="component" value="Unassembled WGS sequence"/>
</dbReference>
<dbReference type="EMBL" id="JRYR02000002">
    <property type="protein sequence ID" value="OHX64359.1"/>
    <property type="molecule type" value="Genomic_DNA"/>
</dbReference>
<dbReference type="AlphaFoldDB" id="A0A1S1YTL0"/>
<sequence>MNYILPIIIVVCIVLLWMIVQMGWSKVFKDQHQYDDALAGRSKCTGCKCKVVCKKDKQVII</sequence>
<keyword evidence="1" id="KW-0812">Transmembrane</keyword>
<dbReference type="STRING" id="915059.NH26_22465"/>
<comment type="caution">
    <text evidence="2">The sequence shown here is derived from an EMBL/GenBank/DDBJ whole genome shotgun (WGS) entry which is preliminary data.</text>
</comment>
<evidence type="ECO:0000256" key="1">
    <source>
        <dbReference type="SAM" id="Phobius"/>
    </source>
</evidence>
<evidence type="ECO:0000313" key="2">
    <source>
        <dbReference type="EMBL" id="OHX64359.1"/>
    </source>
</evidence>
<protein>
    <submittedName>
        <fullName evidence="2">Uncharacterized protein</fullName>
    </submittedName>
</protein>
<feature type="transmembrane region" description="Helical" evidence="1">
    <location>
        <begin position="6"/>
        <end position="24"/>
    </location>
</feature>
<proteinExistence type="predicted"/>